<dbReference type="RefSeq" id="WP_039219308.1">
    <property type="nucleotide sequence ID" value="NZ_JENW01000066.1"/>
</dbReference>
<dbReference type="EMBL" id="JENW01000066">
    <property type="protein sequence ID" value="KEI16286.1"/>
    <property type="molecule type" value="Genomic_DNA"/>
</dbReference>
<gene>
    <name evidence="1" type="ORF">Z959_10415</name>
</gene>
<sequence>MILNINETQETKKLDLENKSLNNSNLLNDYKNLSYSNITSSILSNVNSSCPDLYADNTTSGSITVYNKGAYVAFLSWGYCLNGQYCNFQSPYIPVLQSYTINIPEGATGISLLALISFDFSEFDIICRKEYATPCTKCFSLWGTIFYYGCSEMPCPSNIVEGSPIPPENDAPDCNS</sequence>
<accession>A0AA40IU04</accession>
<evidence type="ECO:0000313" key="1">
    <source>
        <dbReference type="EMBL" id="KEI16286.1"/>
    </source>
</evidence>
<evidence type="ECO:0000313" key="2">
    <source>
        <dbReference type="Proteomes" id="UP000027770"/>
    </source>
</evidence>
<protein>
    <submittedName>
        <fullName evidence="1">Uncharacterized protein</fullName>
    </submittedName>
</protein>
<dbReference type="AlphaFoldDB" id="A0AA40IU04"/>
<name>A0AA40IU04_CLONO</name>
<reference evidence="1 2" key="1">
    <citation type="submission" date="2014-02" db="EMBL/GenBank/DDBJ databases">
        <title>Plasmidome dynamics in the species complex Clostridium novyi sensu lato converts strains of independent lineages into distinctly different pathogens.</title>
        <authorList>
            <person name="Skarin H."/>
            <person name="Segerman B."/>
        </authorList>
    </citation>
    <scope>NUCLEOTIDE SEQUENCE [LARGE SCALE GENOMIC DNA]</scope>
    <source>
        <strain evidence="1 2">ATCC 27606</strain>
    </source>
</reference>
<organism evidence="1 2">
    <name type="scientific">Clostridium novyi B str. ATCC 27606</name>
    <dbReference type="NCBI Taxonomy" id="1443123"/>
    <lineage>
        <taxon>Bacteria</taxon>
        <taxon>Bacillati</taxon>
        <taxon>Bacillota</taxon>
        <taxon>Clostridia</taxon>
        <taxon>Eubacteriales</taxon>
        <taxon>Clostridiaceae</taxon>
        <taxon>Clostridium</taxon>
    </lineage>
</organism>
<proteinExistence type="predicted"/>
<dbReference type="Proteomes" id="UP000027770">
    <property type="component" value="Unassembled WGS sequence"/>
</dbReference>
<keyword evidence="2" id="KW-1185">Reference proteome</keyword>
<comment type="caution">
    <text evidence="1">The sequence shown here is derived from an EMBL/GenBank/DDBJ whole genome shotgun (WGS) entry which is preliminary data.</text>
</comment>